<feature type="compositionally biased region" description="Low complexity" evidence="1">
    <location>
        <begin position="192"/>
        <end position="213"/>
    </location>
</feature>
<dbReference type="InParanoid" id="A0A545ATM8"/>
<evidence type="ECO:0000313" key="4">
    <source>
        <dbReference type="Proteomes" id="UP000317982"/>
    </source>
</evidence>
<evidence type="ECO:0000256" key="1">
    <source>
        <dbReference type="SAM" id="MobiDB-lite"/>
    </source>
</evidence>
<keyword evidence="4" id="KW-1185">Reference proteome</keyword>
<protein>
    <submittedName>
        <fullName evidence="3">Glycosyltransferase family 1 protein</fullName>
    </submittedName>
</protein>
<dbReference type="PANTHER" id="PTHR48050">
    <property type="entry name" value="STEROL 3-BETA-GLUCOSYLTRANSFERASE"/>
    <property type="match status" value="1"/>
</dbReference>
<dbReference type="RefSeq" id="WP_142704666.1">
    <property type="nucleotide sequence ID" value="NZ_VIRS01000007.1"/>
</dbReference>
<dbReference type="AlphaFoldDB" id="A0A545ATM8"/>
<keyword evidence="3" id="KW-0808">Transferase</keyword>
<reference evidence="3 4" key="1">
    <citation type="submission" date="2019-07" db="EMBL/GenBank/DDBJ databases">
        <title>Cryptosporangium phraense sp. nov., isolated from plant litter.</title>
        <authorList>
            <person name="Suriyachadkun C."/>
        </authorList>
    </citation>
    <scope>NUCLEOTIDE SEQUENCE [LARGE SCALE GENOMIC DNA]</scope>
    <source>
        <strain evidence="3 4">A-T 5661</strain>
    </source>
</reference>
<accession>A0A545ATM8</accession>
<dbReference type="Pfam" id="PF06722">
    <property type="entry name" value="EryCIII-like_C"/>
    <property type="match status" value="1"/>
</dbReference>
<organism evidence="3 4">
    <name type="scientific">Cryptosporangium phraense</name>
    <dbReference type="NCBI Taxonomy" id="2593070"/>
    <lineage>
        <taxon>Bacteria</taxon>
        <taxon>Bacillati</taxon>
        <taxon>Actinomycetota</taxon>
        <taxon>Actinomycetes</taxon>
        <taxon>Cryptosporangiales</taxon>
        <taxon>Cryptosporangiaceae</taxon>
        <taxon>Cryptosporangium</taxon>
    </lineage>
</organism>
<evidence type="ECO:0000259" key="2">
    <source>
        <dbReference type="Pfam" id="PF06722"/>
    </source>
</evidence>
<dbReference type="Proteomes" id="UP000317982">
    <property type="component" value="Unassembled WGS sequence"/>
</dbReference>
<dbReference type="PANTHER" id="PTHR48050:SF13">
    <property type="entry name" value="STEROL 3-BETA-GLUCOSYLTRANSFERASE UGT80A2"/>
    <property type="match status" value="1"/>
</dbReference>
<dbReference type="OrthoDB" id="6620093at2"/>
<dbReference type="SUPFAM" id="SSF53756">
    <property type="entry name" value="UDP-Glycosyltransferase/glycogen phosphorylase"/>
    <property type="match status" value="1"/>
</dbReference>
<comment type="caution">
    <text evidence="3">The sequence shown here is derived from an EMBL/GenBank/DDBJ whole genome shotgun (WGS) entry which is preliminary data.</text>
</comment>
<name>A0A545ATM8_9ACTN</name>
<dbReference type="EMBL" id="VIRS01000007">
    <property type="protein sequence ID" value="TQS44684.1"/>
    <property type="molecule type" value="Genomic_DNA"/>
</dbReference>
<dbReference type="InterPro" id="IPR050426">
    <property type="entry name" value="Glycosyltransferase_28"/>
</dbReference>
<proteinExistence type="predicted"/>
<feature type="region of interest" description="Disordered" evidence="1">
    <location>
        <begin position="187"/>
        <end position="219"/>
    </location>
</feature>
<sequence length="396" mass="39548">MSTALFVTLSAGGNLPPMLGVAQRFAAGGGRALVLGHPGQADAVAAAGVEFAPLPGLRPYDPARHRNALGTIRALTAVLTDPAAGRGAVAVAERERADVVVVDCLLLAVGRAVGDAGFRTVTLVHTLPSYFAGPFARTPIGAVAALRGCGPARVWGAASATIATVLPEFDAGRASAFPALHAVGPVTPAPSPASESDAADAVDAADAGDTGAAGSRGGTRARPRVLLSLSSIWYPGQDRTLQHLLDAVAGLDLDAVVTTGASVDPAALRAPANAEVLRHADHEALLPGVDLVVGHGGHGTTMRALAHGVPVLVLPGHPLMDHPAIGTAVAAAGAGRTVSRRSSPAALRALIAELAGPGPHRAAAATVGARIRALDPAGAAVAVLRPQAETSLQRRQ</sequence>
<feature type="domain" description="Erythromycin biosynthesis protein CIII-like C-terminal" evidence="2">
    <location>
        <begin position="243"/>
        <end position="371"/>
    </location>
</feature>
<gene>
    <name evidence="3" type="ORF">FL583_11960</name>
</gene>
<evidence type="ECO:0000313" key="3">
    <source>
        <dbReference type="EMBL" id="TQS44684.1"/>
    </source>
</evidence>
<dbReference type="GO" id="GO:0016757">
    <property type="term" value="F:glycosyltransferase activity"/>
    <property type="evidence" value="ECO:0007669"/>
    <property type="project" value="UniProtKB-ARBA"/>
</dbReference>
<dbReference type="InterPro" id="IPR010610">
    <property type="entry name" value="EryCIII-like_C"/>
</dbReference>
<dbReference type="Gene3D" id="3.40.50.2000">
    <property type="entry name" value="Glycogen Phosphorylase B"/>
    <property type="match status" value="2"/>
</dbReference>